<evidence type="ECO:0000259" key="2">
    <source>
        <dbReference type="Pfam" id="PF01425"/>
    </source>
</evidence>
<dbReference type="PANTHER" id="PTHR11895">
    <property type="entry name" value="TRANSAMIDASE"/>
    <property type="match status" value="1"/>
</dbReference>
<dbReference type="AlphaFoldDB" id="A5FYD5"/>
<dbReference type="RefSeq" id="WP_011942220.1">
    <property type="nucleotide sequence ID" value="NC_009484.1"/>
</dbReference>
<name>A5FYD5_ACICJ</name>
<sequence>MTELWQLTASDLAARIRRREVSAREAAAAALARLDEVNPAINAVIDHRPERALAAAGRIDAALARGDDPGPLAGVPVTVKVNIDQKGFATTNGIRLQMDLVAQSNSPVVDNLERAGAVIIGRTNTPAFSMRWFTTNQLHGDTRNPHDPALTPGGSSGGAAAAVASGIGAFAHGTDIAGSIRYPAYACGLHGLRPSIGRVAAFNASGPERGIGAQITAVSGPIGRSMADLRLALAAMAQPDPSPEGPRDPWWCPAPLDGPDLPRRAALCLRPGGMKVVPEVEAALIAAGRALETAGWAVETIDDLPHMREAVEVQIQLWLGDGFDALASTVAQEGDPGAMTVIDSFRELAKSWPGDVVAQALKRRATIARAWRQLLARFPVLMMPTSGELPFRDGLDLAGPDSFRRVWDAQATQIALPLVGLPGLNVATGFAGRAPLGVQLVAAPFREDVLLAAGAAIARDDAPIMPIDPRGAG</sequence>
<dbReference type="InterPro" id="IPR020556">
    <property type="entry name" value="Amidase_CS"/>
</dbReference>
<reference evidence="3 4" key="1">
    <citation type="submission" date="2007-05" db="EMBL/GenBank/DDBJ databases">
        <title>Complete sequence of chromosome of Acidiphilium cryptum JF-5.</title>
        <authorList>
            <consortium name="US DOE Joint Genome Institute"/>
            <person name="Copeland A."/>
            <person name="Lucas S."/>
            <person name="Lapidus A."/>
            <person name="Barry K."/>
            <person name="Detter J.C."/>
            <person name="Glavina del Rio T."/>
            <person name="Hammon N."/>
            <person name="Israni S."/>
            <person name="Dalin E."/>
            <person name="Tice H."/>
            <person name="Pitluck S."/>
            <person name="Sims D."/>
            <person name="Brettin T."/>
            <person name="Bruce D."/>
            <person name="Han C."/>
            <person name="Schmutz J."/>
            <person name="Larimer F."/>
            <person name="Land M."/>
            <person name="Hauser L."/>
            <person name="Kyrpides N."/>
            <person name="Kim E."/>
            <person name="Magnuson T."/>
            <person name="Richardson P."/>
        </authorList>
    </citation>
    <scope>NUCLEOTIDE SEQUENCE [LARGE SCALE GENOMIC DNA]</scope>
    <source>
        <strain evidence="3 4">JF-5</strain>
    </source>
</reference>
<dbReference type="NCBIfam" id="NF005687">
    <property type="entry name" value="PRK07487.1"/>
    <property type="match status" value="1"/>
</dbReference>
<accession>A5FYD5</accession>
<comment type="similarity">
    <text evidence="1">Belongs to the amidase family.</text>
</comment>
<dbReference type="InterPro" id="IPR000120">
    <property type="entry name" value="Amidase"/>
</dbReference>
<dbReference type="PROSITE" id="PS00571">
    <property type="entry name" value="AMIDASES"/>
    <property type="match status" value="1"/>
</dbReference>
<gene>
    <name evidence="3" type="ordered locus">Acry_1407</name>
</gene>
<evidence type="ECO:0000313" key="4">
    <source>
        <dbReference type="Proteomes" id="UP000000245"/>
    </source>
</evidence>
<dbReference type="eggNOG" id="COG0154">
    <property type="taxonomic scope" value="Bacteria"/>
</dbReference>
<dbReference type="Pfam" id="PF01425">
    <property type="entry name" value="Amidase"/>
    <property type="match status" value="1"/>
</dbReference>
<keyword evidence="4" id="KW-1185">Reference proteome</keyword>
<dbReference type="GO" id="GO:0003824">
    <property type="term" value="F:catalytic activity"/>
    <property type="evidence" value="ECO:0007669"/>
    <property type="project" value="InterPro"/>
</dbReference>
<dbReference type="Proteomes" id="UP000000245">
    <property type="component" value="Chromosome"/>
</dbReference>
<dbReference type="SUPFAM" id="SSF75304">
    <property type="entry name" value="Amidase signature (AS) enzymes"/>
    <property type="match status" value="1"/>
</dbReference>
<dbReference type="KEGG" id="acr:Acry_1407"/>
<evidence type="ECO:0000256" key="1">
    <source>
        <dbReference type="ARBA" id="ARBA00009199"/>
    </source>
</evidence>
<dbReference type="HOGENOM" id="CLU_009600_0_4_5"/>
<dbReference type="Gene3D" id="3.90.1300.10">
    <property type="entry name" value="Amidase signature (AS) domain"/>
    <property type="match status" value="1"/>
</dbReference>
<protein>
    <submittedName>
        <fullName evidence="3">Amidase</fullName>
    </submittedName>
</protein>
<proteinExistence type="inferred from homology"/>
<dbReference type="InterPro" id="IPR036928">
    <property type="entry name" value="AS_sf"/>
</dbReference>
<organism evidence="3 4">
    <name type="scientific">Acidiphilium cryptum (strain JF-5)</name>
    <dbReference type="NCBI Taxonomy" id="349163"/>
    <lineage>
        <taxon>Bacteria</taxon>
        <taxon>Pseudomonadati</taxon>
        <taxon>Pseudomonadota</taxon>
        <taxon>Alphaproteobacteria</taxon>
        <taxon>Acetobacterales</taxon>
        <taxon>Acidocellaceae</taxon>
        <taxon>Acidiphilium</taxon>
    </lineage>
</organism>
<dbReference type="STRING" id="349163.Acry_1407"/>
<dbReference type="PANTHER" id="PTHR11895:SF7">
    <property type="entry name" value="GLUTAMYL-TRNA(GLN) AMIDOTRANSFERASE SUBUNIT A, MITOCHONDRIAL"/>
    <property type="match status" value="1"/>
</dbReference>
<dbReference type="EMBL" id="CP000697">
    <property type="protein sequence ID" value="ABQ30617.1"/>
    <property type="molecule type" value="Genomic_DNA"/>
</dbReference>
<feature type="domain" description="Amidase" evidence="2">
    <location>
        <begin position="27"/>
        <end position="451"/>
    </location>
</feature>
<dbReference type="InterPro" id="IPR023631">
    <property type="entry name" value="Amidase_dom"/>
</dbReference>
<evidence type="ECO:0000313" key="3">
    <source>
        <dbReference type="EMBL" id="ABQ30617.1"/>
    </source>
</evidence>